<organism evidence="1 2">
    <name type="scientific">Blepharisma stoltei</name>
    <dbReference type="NCBI Taxonomy" id="1481888"/>
    <lineage>
        <taxon>Eukaryota</taxon>
        <taxon>Sar</taxon>
        <taxon>Alveolata</taxon>
        <taxon>Ciliophora</taxon>
        <taxon>Postciliodesmatophora</taxon>
        <taxon>Heterotrichea</taxon>
        <taxon>Heterotrichida</taxon>
        <taxon>Blepharismidae</taxon>
        <taxon>Blepharisma</taxon>
    </lineage>
</organism>
<evidence type="ECO:0000313" key="1">
    <source>
        <dbReference type="EMBL" id="CAG9322496.1"/>
    </source>
</evidence>
<protein>
    <submittedName>
        <fullName evidence="1">Uncharacterized protein</fullName>
    </submittedName>
</protein>
<reference evidence="1" key="1">
    <citation type="submission" date="2021-09" db="EMBL/GenBank/DDBJ databases">
        <authorList>
            <consortium name="AG Swart"/>
            <person name="Singh M."/>
            <person name="Singh A."/>
            <person name="Seah K."/>
            <person name="Emmerich C."/>
        </authorList>
    </citation>
    <scope>NUCLEOTIDE SEQUENCE</scope>
    <source>
        <strain evidence="1">ATCC30299</strain>
    </source>
</reference>
<evidence type="ECO:0000313" key="2">
    <source>
        <dbReference type="Proteomes" id="UP001162131"/>
    </source>
</evidence>
<accession>A0AAU9JB90</accession>
<keyword evidence="2" id="KW-1185">Reference proteome</keyword>
<dbReference type="Proteomes" id="UP001162131">
    <property type="component" value="Unassembled WGS sequence"/>
</dbReference>
<name>A0AAU9JB90_9CILI</name>
<dbReference type="EMBL" id="CAJZBQ010000032">
    <property type="protein sequence ID" value="CAG9322496.1"/>
    <property type="molecule type" value="Genomic_DNA"/>
</dbReference>
<comment type="caution">
    <text evidence="1">The sequence shown here is derived from an EMBL/GenBank/DDBJ whole genome shotgun (WGS) entry which is preliminary data.</text>
</comment>
<gene>
    <name evidence="1" type="ORF">BSTOLATCC_MIC31626</name>
</gene>
<dbReference type="AlphaFoldDB" id="A0AAU9JB90"/>
<proteinExistence type="predicted"/>
<sequence length="83" mass="10162">MNSQKFEVIQILDEYEDQRKQIIGGRYAQLEDVFKRFEDLKQHIMENIMKIDLDNQERARNTQCLADIANEFYKRMQKMIKKF</sequence>